<keyword evidence="7 8" id="KW-0173">Coenzyme A biosynthesis</keyword>
<keyword evidence="5 8" id="KW-0418">Kinase</keyword>
<dbReference type="AlphaFoldDB" id="A0A3F3HA07"/>
<dbReference type="GO" id="GO:0015937">
    <property type="term" value="P:coenzyme A biosynthetic process"/>
    <property type="evidence" value="ECO:0007669"/>
    <property type="project" value="UniProtKB-UniRule"/>
</dbReference>
<dbReference type="FunFam" id="3.40.50.300:FF:000991">
    <property type="entry name" value="Dephospho-CoA kinase"/>
    <property type="match status" value="1"/>
</dbReference>
<comment type="subcellular location">
    <subcellularLocation>
        <location evidence="8">Cytoplasm</location>
    </subcellularLocation>
</comment>
<dbReference type="EMBL" id="DF968080">
    <property type="protein sequence ID" value="GAP04170.1"/>
    <property type="molecule type" value="Genomic_DNA"/>
</dbReference>
<dbReference type="UniPathway" id="UPA00241">
    <property type="reaction ID" value="UER00356"/>
</dbReference>
<dbReference type="NCBIfam" id="TIGR00152">
    <property type="entry name" value="dephospho-CoA kinase"/>
    <property type="match status" value="1"/>
</dbReference>
<dbReference type="CDD" id="cd02022">
    <property type="entry name" value="DPCK"/>
    <property type="match status" value="1"/>
</dbReference>
<comment type="function">
    <text evidence="8">Catalyzes the phosphorylation of the 3'-hydroxyl group of dephosphocoenzyme A to form coenzyme A.</text>
</comment>
<keyword evidence="3 8" id="KW-0808">Transferase</keyword>
<dbReference type="PANTHER" id="PTHR10695:SF46">
    <property type="entry name" value="BIFUNCTIONAL COENZYME A SYNTHASE-RELATED"/>
    <property type="match status" value="1"/>
</dbReference>
<organism evidence="10">
    <name type="scientific">Fructobacillus tropaeoli</name>
    <dbReference type="NCBI Taxonomy" id="709323"/>
    <lineage>
        <taxon>Bacteria</taxon>
        <taxon>Bacillati</taxon>
        <taxon>Bacillota</taxon>
        <taxon>Bacilli</taxon>
        <taxon>Lactobacillales</taxon>
        <taxon>Lactobacillaceae</taxon>
        <taxon>Fructobacillus</taxon>
    </lineage>
</organism>
<protein>
    <recommendedName>
        <fullName evidence="8 9">Dephospho-CoA kinase</fullName>
        <ecNumber evidence="8 9">2.7.1.24</ecNumber>
    </recommendedName>
    <alternativeName>
        <fullName evidence="8">Dephosphocoenzyme A kinase</fullName>
    </alternativeName>
</protein>
<comment type="pathway">
    <text evidence="8">Cofactor biosynthesis; coenzyme A biosynthesis; CoA from (R)-pantothenate: step 5/5.</text>
</comment>
<evidence type="ECO:0000256" key="2">
    <source>
        <dbReference type="ARBA" id="ARBA00022490"/>
    </source>
</evidence>
<feature type="binding site" evidence="8">
    <location>
        <begin position="11"/>
        <end position="16"/>
    </location>
    <ligand>
        <name>ATP</name>
        <dbReference type="ChEBI" id="CHEBI:30616"/>
    </ligand>
</feature>
<dbReference type="HAMAP" id="MF_00376">
    <property type="entry name" value="Dephospho_CoA_kinase"/>
    <property type="match status" value="1"/>
</dbReference>
<evidence type="ECO:0000256" key="1">
    <source>
        <dbReference type="ARBA" id="ARBA00009018"/>
    </source>
</evidence>
<dbReference type="EC" id="2.7.1.24" evidence="8 9"/>
<evidence type="ECO:0000313" key="10">
    <source>
        <dbReference type="EMBL" id="GAP04170.1"/>
    </source>
</evidence>
<dbReference type="Gene3D" id="3.40.50.300">
    <property type="entry name" value="P-loop containing nucleotide triphosphate hydrolases"/>
    <property type="match status" value="1"/>
</dbReference>
<dbReference type="InterPro" id="IPR027417">
    <property type="entry name" value="P-loop_NTPase"/>
</dbReference>
<comment type="similarity">
    <text evidence="1 8">Belongs to the CoaE family.</text>
</comment>
<evidence type="ECO:0000256" key="9">
    <source>
        <dbReference type="NCBIfam" id="TIGR00152"/>
    </source>
</evidence>
<evidence type="ECO:0000256" key="8">
    <source>
        <dbReference type="HAMAP-Rule" id="MF_00376"/>
    </source>
</evidence>
<sequence>MKIIGLTGSIATGKSAVTKIVAAAGYRVIDADLVAREVVEPGTFTLEKIKDVFGLDIVENGVLNRKKLGQMVFQDPAKLKELTAITSPAIYSAIEDKLNFFKNRGEKVIFIAIPLLFEQKYDESGWLDQILVVATNPRIELDRLMARDHLDEYAAQSRIKAQISIEKKAEMADVVFDNNGSEEELKQQVEKYLADLKKEE</sequence>
<dbReference type="GO" id="GO:0005524">
    <property type="term" value="F:ATP binding"/>
    <property type="evidence" value="ECO:0007669"/>
    <property type="project" value="UniProtKB-UniRule"/>
</dbReference>
<dbReference type="Proteomes" id="UP000064514">
    <property type="component" value="Unassembled WGS sequence"/>
</dbReference>
<accession>A0A3F3HA07</accession>
<dbReference type="STRING" id="709323.GCA_001047135_00713"/>
<dbReference type="SUPFAM" id="SSF52540">
    <property type="entry name" value="P-loop containing nucleoside triphosphate hydrolases"/>
    <property type="match status" value="1"/>
</dbReference>
<dbReference type="PROSITE" id="PS51219">
    <property type="entry name" value="DPCK"/>
    <property type="match status" value="1"/>
</dbReference>
<evidence type="ECO:0000256" key="4">
    <source>
        <dbReference type="ARBA" id="ARBA00022741"/>
    </source>
</evidence>
<evidence type="ECO:0000256" key="7">
    <source>
        <dbReference type="ARBA" id="ARBA00022993"/>
    </source>
</evidence>
<keyword evidence="6 8" id="KW-0067">ATP-binding</keyword>
<evidence type="ECO:0000256" key="5">
    <source>
        <dbReference type="ARBA" id="ARBA00022777"/>
    </source>
</evidence>
<dbReference type="RefSeq" id="WP_059393605.1">
    <property type="nucleotide sequence ID" value="NZ_CAUZLQ010000001.1"/>
</dbReference>
<proteinExistence type="inferred from homology"/>
<gene>
    <name evidence="8 10" type="primary">coaE</name>
    <name evidence="10" type="ORF">FTRO_0031110</name>
</gene>
<keyword evidence="2 8" id="KW-0963">Cytoplasm</keyword>
<dbReference type="GO" id="GO:0004140">
    <property type="term" value="F:dephospho-CoA kinase activity"/>
    <property type="evidence" value="ECO:0007669"/>
    <property type="project" value="UniProtKB-UniRule"/>
</dbReference>
<dbReference type="GO" id="GO:0005737">
    <property type="term" value="C:cytoplasm"/>
    <property type="evidence" value="ECO:0007669"/>
    <property type="project" value="UniProtKB-SubCell"/>
</dbReference>
<reference evidence="10" key="1">
    <citation type="journal article" date="2015" name="BMC Genomics">
        <title>Comparative genomics of Fructobacillus spp. and Leuconostoc spp. reveals niche-specific evolution of Fructobacillus spp.</title>
        <authorList>
            <person name="Endo A."/>
            <person name="Tanizawa Y."/>
            <person name="Tanaka N."/>
            <person name="Maeno S."/>
            <person name="Kumar H."/>
            <person name="Shiwa Y."/>
            <person name="Okada S."/>
            <person name="Yoshikawa H."/>
            <person name="Dicks L."/>
            <person name="Nakagawa J."/>
            <person name="Arita M."/>
        </authorList>
    </citation>
    <scope>NUCLEOTIDE SEQUENCE [LARGE SCALE GENOMIC DNA]</scope>
    <source>
        <strain evidence="10">F214-1</strain>
    </source>
</reference>
<keyword evidence="4 8" id="KW-0547">Nucleotide-binding</keyword>
<dbReference type="Pfam" id="PF01121">
    <property type="entry name" value="CoaE"/>
    <property type="match status" value="1"/>
</dbReference>
<comment type="catalytic activity">
    <reaction evidence="8">
        <text>3'-dephospho-CoA + ATP = ADP + CoA + H(+)</text>
        <dbReference type="Rhea" id="RHEA:18245"/>
        <dbReference type="ChEBI" id="CHEBI:15378"/>
        <dbReference type="ChEBI" id="CHEBI:30616"/>
        <dbReference type="ChEBI" id="CHEBI:57287"/>
        <dbReference type="ChEBI" id="CHEBI:57328"/>
        <dbReference type="ChEBI" id="CHEBI:456216"/>
        <dbReference type="EC" id="2.7.1.24"/>
    </reaction>
</comment>
<dbReference type="InterPro" id="IPR001977">
    <property type="entry name" value="Depp_CoAkinase"/>
</dbReference>
<dbReference type="PANTHER" id="PTHR10695">
    <property type="entry name" value="DEPHOSPHO-COA KINASE-RELATED"/>
    <property type="match status" value="1"/>
</dbReference>
<evidence type="ECO:0000256" key="6">
    <source>
        <dbReference type="ARBA" id="ARBA00022840"/>
    </source>
</evidence>
<name>A0A3F3HA07_9LACO</name>
<evidence type="ECO:0000256" key="3">
    <source>
        <dbReference type="ARBA" id="ARBA00022679"/>
    </source>
</evidence>